<evidence type="ECO:0000313" key="3">
    <source>
        <dbReference type="Proteomes" id="UP001524586"/>
    </source>
</evidence>
<dbReference type="Proteomes" id="UP001524586">
    <property type="component" value="Unassembled WGS sequence"/>
</dbReference>
<dbReference type="Pfam" id="PF09851">
    <property type="entry name" value="SHOCT"/>
    <property type="match status" value="1"/>
</dbReference>
<accession>A0ABT1UAM2</accession>
<feature type="domain" description="SHOCT" evidence="1">
    <location>
        <begin position="36"/>
        <end position="62"/>
    </location>
</feature>
<keyword evidence="3" id="KW-1185">Reference proteome</keyword>
<proteinExistence type="predicted"/>
<evidence type="ECO:0000313" key="2">
    <source>
        <dbReference type="EMBL" id="MCQ8130912.1"/>
    </source>
</evidence>
<comment type="caution">
    <text evidence="2">The sequence shown here is derived from an EMBL/GenBank/DDBJ whole genome shotgun (WGS) entry which is preliminary data.</text>
</comment>
<reference evidence="2 3" key="1">
    <citation type="submission" date="2022-07" db="EMBL/GenBank/DDBJ databases">
        <title>Methylomonas rivi sp. nov., Methylomonas rosea sp. nov., Methylomonas aureus sp. nov. and Methylomonas subterranea sp. nov., four novel methanotrophs isolated from a freshwater creek and the deep terrestrial subsurface.</title>
        <authorList>
            <person name="Abin C."/>
            <person name="Sankaranarayanan K."/>
            <person name="Garner C."/>
            <person name="Sindelar R."/>
            <person name="Kotary K."/>
            <person name="Garner R."/>
            <person name="Barclay S."/>
            <person name="Lawson P."/>
            <person name="Krumholz L."/>
        </authorList>
    </citation>
    <scope>NUCLEOTIDE SEQUENCE [LARGE SCALE GENOMIC DNA]</scope>
    <source>
        <strain evidence="2 3">WSC-6</strain>
    </source>
</reference>
<evidence type="ECO:0000259" key="1">
    <source>
        <dbReference type="Pfam" id="PF09851"/>
    </source>
</evidence>
<dbReference type="RefSeq" id="WP_256617307.1">
    <property type="nucleotide sequence ID" value="NZ_JANIBK010000261.1"/>
</dbReference>
<organism evidence="2 3">
    <name type="scientific">Methylomonas rivi</name>
    <dbReference type="NCBI Taxonomy" id="2952226"/>
    <lineage>
        <taxon>Bacteria</taxon>
        <taxon>Pseudomonadati</taxon>
        <taxon>Pseudomonadota</taxon>
        <taxon>Gammaproteobacteria</taxon>
        <taxon>Methylococcales</taxon>
        <taxon>Methylococcaceae</taxon>
        <taxon>Methylomonas</taxon>
    </lineage>
</organism>
<sequence length="65" mass="6680">AGMGLGAGVALGQNMAQGLTLDMPAAAAATEDIAGKLAQLKKLFEADLISEAEYSAKKQELLARF</sequence>
<name>A0ABT1UAM2_9GAMM</name>
<protein>
    <submittedName>
        <fullName evidence="2">SHOCT domain-containing protein</fullName>
    </submittedName>
</protein>
<gene>
    <name evidence="2" type="ORF">NP596_20825</name>
</gene>
<feature type="non-terminal residue" evidence="2">
    <location>
        <position position="1"/>
    </location>
</feature>
<dbReference type="InterPro" id="IPR018649">
    <property type="entry name" value="SHOCT"/>
</dbReference>
<dbReference type="EMBL" id="JANIBK010000261">
    <property type="protein sequence ID" value="MCQ8130912.1"/>
    <property type="molecule type" value="Genomic_DNA"/>
</dbReference>